<comment type="similarity">
    <text evidence="1">Belongs to the ice-binding protein family.</text>
</comment>
<evidence type="ECO:0000313" key="4">
    <source>
        <dbReference type="EMBL" id="MBK6007382.1"/>
    </source>
</evidence>
<gene>
    <name evidence="4" type="ORF">JJB11_14870</name>
</gene>
<dbReference type="Pfam" id="PF11999">
    <property type="entry name" value="Ice_binding"/>
    <property type="match status" value="1"/>
</dbReference>
<evidence type="ECO:0000313" key="5">
    <source>
        <dbReference type="Proteomes" id="UP000630528"/>
    </source>
</evidence>
<keyword evidence="2 3" id="KW-0732">Signal</keyword>
<feature type="chain" id="PRO_5037519664" evidence="3">
    <location>
        <begin position="22"/>
        <end position="314"/>
    </location>
</feature>
<reference evidence="4" key="1">
    <citation type="journal article" date="2012" name="J. Microbiol. Biotechnol.">
        <title>Ramlibacter ginsenosidimutans sp. nov., with ginsenoside-converting activity.</title>
        <authorList>
            <person name="Wang L."/>
            <person name="An D.S."/>
            <person name="Kim S.G."/>
            <person name="Jin F.X."/>
            <person name="Kim S.C."/>
            <person name="Lee S.T."/>
            <person name="Im W.T."/>
        </authorList>
    </citation>
    <scope>NUCLEOTIDE SEQUENCE</scope>
    <source>
        <strain evidence="4">KACC 17527</strain>
    </source>
</reference>
<dbReference type="RefSeq" id="WP_201172611.1">
    <property type="nucleotide sequence ID" value="NZ_JAEPWM010000005.1"/>
</dbReference>
<sequence length="314" mass="30422">MTLLPLSLRPWAAVALLATLAACGGGQDRVLGFDGAQAGSPAAGAPVVAPKVPLVGGVAVPLGAATTFGVFGGSAGVTNQGINTVVNADLGTTAVATTVTGFHDGVAGVNKCDYTETGLNIGTLPGTNRVYTAPPPPVGTSAAGCIGGTSLTATTAANARADALIAYNALVAKPLGPDPGAGNLASLTLAPGVYTAAAGTFRIQGGDLTLDAQGDANAVWVFQMATSLTVGGPGAAFPANVILTNGAQAKNVYWQVGSAATINAGGGGTFKGTVITQSGAAISTPGNVALVTIDGRVLSLNASVTMVNTVINLP</sequence>
<proteinExistence type="inferred from homology"/>
<reference evidence="4" key="2">
    <citation type="submission" date="2021-01" db="EMBL/GenBank/DDBJ databases">
        <authorList>
            <person name="Kang M."/>
        </authorList>
    </citation>
    <scope>NUCLEOTIDE SEQUENCE</scope>
    <source>
        <strain evidence="4">KACC 17527</strain>
    </source>
</reference>
<accession>A0A934WNM6</accession>
<dbReference type="InterPro" id="IPR021884">
    <property type="entry name" value="Ice-bd_prot"/>
</dbReference>
<name>A0A934WNM6_9BURK</name>
<keyword evidence="5" id="KW-1185">Reference proteome</keyword>
<organism evidence="4 5">
    <name type="scientific">Ramlibacter ginsenosidimutans</name>
    <dbReference type="NCBI Taxonomy" id="502333"/>
    <lineage>
        <taxon>Bacteria</taxon>
        <taxon>Pseudomonadati</taxon>
        <taxon>Pseudomonadota</taxon>
        <taxon>Betaproteobacteria</taxon>
        <taxon>Burkholderiales</taxon>
        <taxon>Comamonadaceae</taxon>
        <taxon>Ramlibacter</taxon>
    </lineage>
</organism>
<feature type="signal peptide" evidence="3">
    <location>
        <begin position="1"/>
        <end position="21"/>
    </location>
</feature>
<comment type="caution">
    <text evidence="4">The sequence shown here is derived from an EMBL/GenBank/DDBJ whole genome shotgun (WGS) entry which is preliminary data.</text>
</comment>
<evidence type="ECO:0000256" key="2">
    <source>
        <dbReference type="ARBA" id="ARBA00022729"/>
    </source>
</evidence>
<dbReference type="Proteomes" id="UP000630528">
    <property type="component" value="Unassembled WGS sequence"/>
</dbReference>
<evidence type="ECO:0000256" key="1">
    <source>
        <dbReference type="ARBA" id="ARBA00005445"/>
    </source>
</evidence>
<dbReference type="EMBL" id="JAEPWM010000005">
    <property type="protein sequence ID" value="MBK6007382.1"/>
    <property type="molecule type" value="Genomic_DNA"/>
</dbReference>
<protein>
    <submittedName>
        <fullName evidence="4">DUF3494 domain-containing protein</fullName>
    </submittedName>
</protein>
<dbReference type="AlphaFoldDB" id="A0A934WNM6"/>
<evidence type="ECO:0000256" key="3">
    <source>
        <dbReference type="SAM" id="SignalP"/>
    </source>
</evidence>